<sequence>MYKVEIDVELAESTDHLNPNDQPALDTNIVHIEPALDTNIVHVEPALTSDTVNVEPALDGDIVRIEPALTSDSSERSSVIHKTRRKKPYLPVSREISDTGQTQRKTRSANKEMNTPDAQSHGRNNTQILISSENSDRYSIQNTSQNNDGHSIQNTQQSDDRMSIQNIKISDNLHIQNTARKEHSIQNTSENDNQYNTQNASSSNRHTQNTQNNGQNEQNNFDLCKSSNNLRYNTRNRGANLTRASLTSTGTSWASAQNSRKRTLNTSEAQIGQGKGKAGNFTRKNHRLIRGIDLDNQSTSGSTTRNSTIERKNGSSNSQTSRLGVENSQISTNSERNIRPVEENSQFSANSQRNHHRSGGENGQFSSPSQATPLDSSLCIALGSNPDLASFDDPAGWEGPDILPGKQVILRNEQGDVIGVYNDHNVLRRVIDSLLNPKIPAKDTELISSKSTLLYQESTGKTPLKHTENKVSCKSTLLHQENTGKTPLKHAENTLDSIGKIPSLKPVENTLNMCKTPTSKHNESGLINTFDMCKIPPSKHQPNTSKIPSESILGVCKLPVTSTLHSENEGVLLPNEGALSKIAFEKHEDHFNFESSEILLSNIAGTDLLNTNRLSQGADVLNSTPSHAADVLNPTRIISQENALNSMKITSQGVDVLNPSRLHGNDLLNSTLISSLNLDSSSLYTSNTQVIRTILNDGTIITPSAATQLVATQLPTVATQLVTPQSTIPQLSVAPTLSVTQLPSVVNQVLPVATQQPLVATQPLVTPQPLVATQRLVTPQPLVATQSKLKRPLIIRSSNGKKQPRPVNCETSRVNRGTSGTTDQANAVTSSSQAFTSAQDVTSTQSVTLAEEDVIIDDNDEAEKTPQCTVTFYSCPFASCERILASEFDLKTHFLTHASSSSVVYYKCERCDQYYSTEQEAKVHALSHEKYVCTTCTQVFNGEAEQKVRPHLPCKC</sequence>
<keyword evidence="1" id="KW-0479">Metal-binding</keyword>
<name>A0A3Q0J4U0_DIACI</name>
<keyword evidence="4" id="KW-1185">Reference proteome</keyword>
<feature type="region of interest" description="Disordered" evidence="2">
    <location>
        <begin position="799"/>
        <end position="833"/>
    </location>
</feature>
<feature type="compositionally biased region" description="Polar residues" evidence="2">
    <location>
        <begin position="186"/>
        <end position="207"/>
    </location>
</feature>
<feature type="compositionally biased region" description="Polar residues" evidence="2">
    <location>
        <begin position="809"/>
        <end position="833"/>
    </location>
</feature>
<evidence type="ECO:0000256" key="1">
    <source>
        <dbReference type="PROSITE-ProRule" id="PRU00042"/>
    </source>
</evidence>
<feature type="compositionally biased region" description="Polar residues" evidence="2">
    <location>
        <begin position="363"/>
        <end position="372"/>
    </location>
</feature>
<dbReference type="AlphaFoldDB" id="A0A3Q0J4U0"/>
<protein>
    <submittedName>
        <fullName evidence="5">Uncharacterized protein LOC108253084</fullName>
    </submittedName>
</protein>
<feature type="domain" description="C2H2-type" evidence="3">
    <location>
        <begin position="873"/>
        <end position="902"/>
    </location>
</feature>
<feature type="region of interest" description="Disordered" evidence="2">
    <location>
        <begin position="74"/>
        <end position="159"/>
    </location>
</feature>
<gene>
    <name evidence="5" type="primary">LOC108253084</name>
</gene>
<dbReference type="GeneID" id="108253084"/>
<feature type="compositionally biased region" description="Polar residues" evidence="2">
    <location>
        <begin position="295"/>
        <end position="307"/>
    </location>
</feature>
<feature type="compositionally biased region" description="Polar residues" evidence="2">
    <location>
        <begin position="225"/>
        <end position="270"/>
    </location>
</feature>
<feature type="compositionally biased region" description="Polar residues" evidence="2">
    <location>
        <begin position="314"/>
        <end position="335"/>
    </location>
</feature>
<keyword evidence="1" id="KW-0862">Zinc</keyword>
<dbReference type="SMART" id="SM00355">
    <property type="entry name" value="ZnF_C2H2"/>
    <property type="match status" value="2"/>
</dbReference>
<feature type="compositionally biased region" description="Low complexity" evidence="2">
    <location>
        <begin position="208"/>
        <end position="220"/>
    </location>
</feature>
<dbReference type="GO" id="GO:0008270">
    <property type="term" value="F:zinc ion binding"/>
    <property type="evidence" value="ECO:0007669"/>
    <property type="project" value="UniProtKB-KW"/>
</dbReference>
<evidence type="ECO:0000313" key="5">
    <source>
        <dbReference type="RefSeq" id="XP_026683514.1"/>
    </source>
</evidence>
<dbReference type="Gene3D" id="3.30.160.60">
    <property type="entry name" value="Classic Zinc Finger"/>
    <property type="match status" value="1"/>
</dbReference>
<dbReference type="RefSeq" id="XP_026683514.1">
    <property type="nucleotide sequence ID" value="XM_026827713.1"/>
</dbReference>
<evidence type="ECO:0000259" key="3">
    <source>
        <dbReference type="PROSITE" id="PS50157"/>
    </source>
</evidence>
<dbReference type="InterPro" id="IPR013087">
    <property type="entry name" value="Znf_C2H2_type"/>
</dbReference>
<dbReference type="PaxDb" id="121845-A0A3Q0J4U0"/>
<dbReference type="PROSITE" id="PS50157">
    <property type="entry name" value="ZINC_FINGER_C2H2_2"/>
    <property type="match status" value="1"/>
</dbReference>
<proteinExistence type="predicted"/>
<accession>A0A3Q0J4U0</accession>
<reference evidence="5" key="1">
    <citation type="submission" date="2025-08" db="UniProtKB">
        <authorList>
            <consortium name="RefSeq"/>
        </authorList>
    </citation>
    <scope>IDENTIFICATION</scope>
</reference>
<evidence type="ECO:0000313" key="4">
    <source>
        <dbReference type="Proteomes" id="UP000079169"/>
    </source>
</evidence>
<feature type="compositionally biased region" description="Basic residues" evidence="2">
    <location>
        <begin position="79"/>
        <end position="88"/>
    </location>
</feature>
<feature type="region of interest" description="Disordered" evidence="2">
    <location>
        <begin position="186"/>
        <end position="372"/>
    </location>
</feature>
<feature type="compositionally biased region" description="Polar residues" evidence="2">
    <location>
        <begin position="111"/>
        <end position="159"/>
    </location>
</feature>
<dbReference type="Proteomes" id="UP000079169">
    <property type="component" value="Unplaced"/>
</dbReference>
<dbReference type="KEGG" id="dci:108253084"/>
<feature type="compositionally biased region" description="Polar residues" evidence="2">
    <location>
        <begin position="343"/>
        <end position="352"/>
    </location>
</feature>
<organism evidence="4 5">
    <name type="scientific">Diaphorina citri</name>
    <name type="common">Asian citrus psyllid</name>
    <dbReference type="NCBI Taxonomy" id="121845"/>
    <lineage>
        <taxon>Eukaryota</taxon>
        <taxon>Metazoa</taxon>
        <taxon>Ecdysozoa</taxon>
        <taxon>Arthropoda</taxon>
        <taxon>Hexapoda</taxon>
        <taxon>Insecta</taxon>
        <taxon>Pterygota</taxon>
        <taxon>Neoptera</taxon>
        <taxon>Paraneoptera</taxon>
        <taxon>Hemiptera</taxon>
        <taxon>Sternorrhyncha</taxon>
        <taxon>Psylloidea</taxon>
        <taxon>Psyllidae</taxon>
        <taxon>Diaphorininae</taxon>
        <taxon>Diaphorina</taxon>
    </lineage>
</organism>
<dbReference type="PROSITE" id="PS00028">
    <property type="entry name" value="ZINC_FINGER_C2H2_1"/>
    <property type="match status" value="2"/>
</dbReference>
<evidence type="ECO:0000256" key="2">
    <source>
        <dbReference type="SAM" id="MobiDB-lite"/>
    </source>
</evidence>
<keyword evidence="1" id="KW-0863">Zinc-finger</keyword>